<evidence type="ECO:0000313" key="4">
    <source>
        <dbReference type="Proteomes" id="UP001304300"/>
    </source>
</evidence>
<feature type="compositionally biased region" description="Acidic residues" evidence="1">
    <location>
        <begin position="480"/>
        <end position="529"/>
    </location>
</feature>
<protein>
    <submittedName>
        <fullName evidence="3">Uncharacterized protein</fullName>
    </submittedName>
</protein>
<dbReference type="KEGG" id="puo:RZN69_15020"/>
<accession>A0AAQ3L6K1</accession>
<reference evidence="3 4" key="1">
    <citation type="submission" date="2023-10" db="EMBL/GenBank/DDBJ databases">
        <title>Rubellicoccus peritrichatus gen. nov., sp. nov., isolated from an algae of coral reef tank.</title>
        <authorList>
            <person name="Luo J."/>
        </authorList>
    </citation>
    <scope>NUCLEOTIDE SEQUENCE [LARGE SCALE GENOMIC DNA]</scope>
    <source>
        <strain evidence="3 4">CR14</strain>
    </source>
</reference>
<feature type="compositionally biased region" description="Low complexity" evidence="1">
    <location>
        <begin position="413"/>
        <end position="422"/>
    </location>
</feature>
<evidence type="ECO:0000256" key="1">
    <source>
        <dbReference type="SAM" id="MobiDB-lite"/>
    </source>
</evidence>
<feature type="compositionally biased region" description="Acidic residues" evidence="1">
    <location>
        <begin position="442"/>
        <end position="454"/>
    </location>
</feature>
<feature type="compositionally biased region" description="Acidic residues" evidence="1">
    <location>
        <begin position="288"/>
        <end position="297"/>
    </location>
</feature>
<feature type="compositionally biased region" description="Basic and acidic residues" evidence="1">
    <location>
        <begin position="381"/>
        <end position="390"/>
    </location>
</feature>
<proteinExistence type="predicted"/>
<feature type="compositionally biased region" description="Acidic residues" evidence="1">
    <location>
        <begin position="248"/>
        <end position="281"/>
    </location>
</feature>
<feature type="compositionally biased region" description="Acidic residues" evidence="1">
    <location>
        <begin position="305"/>
        <end position="380"/>
    </location>
</feature>
<feature type="transmembrane region" description="Helical" evidence="2">
    <location>
        <begin position="12"/>
        <end position="30"/>
    </location>
</feature>
<feature type="compositionally biased region" description="Acidic residues" evidence="1">
    <location>
        <begin position="399"/>
        <end position="412"/>
    </location>
</feature>
<feature type="transmembrane region" description="Helical" evidence="2">
    <location>
        <begin position="42"/>
        <end position="62"/>
    </location>
</feature>
<feature type="region of interest" description="Disordered" evidence="1">
    <location>
        <begin position="562"/>
        <end position="593"/>
    </location>
</feature>
<sequence length="680" mass="74582">MEENNTPPKLPKLPFIAVDVVLVIAAIFIANSGEGPLNPVNFFWVIFCVTLGGVLACLPFYIEFRNHMRLAEYDKSQANHENSRRIEAAQAEIQQICEAITQQADRSERTASVIEHLSQGLNLKIEEIGQKVPTAAEIPTENSNEFDEKLVQFSQQILGKLDEEQSVDLSELKSLIEANESATLAILEKISAISEANEKVASPETLEIVSEEFETISTETETDEPDFLEEETVSEGDDESSAVANESEALESLDDPVEDFSIVDEGDADEEDSLPEQEEILNEALDQQSDEADEGEIVEFVSESEALDELEDSVEDSVVVEEDETPVSEGSEEPVSEVLSLEESDSDEESDAIEANDISTVDDELESEQDTEVLIENLDDEATKDNKSEDFEVSSTSDILEDFEDLDEDVSVSDENSSSDQQENTEIDSNEQNQPATTEPVAIDDDFDAFDEDISMSIEADLIIDEDNDATPASASLGSDTDEAPLEDSVEEESNSELLDNTDFDLPSEDAPEEDNDPVSFLPEEDEIETMQSEVKAESTDKINAAAVEASTDSVDELELDVETTPEESFEAHDQPDLMDDIPEGSAKAKKSGRKETALVAQVLIGIGNKPYVRGEGPGLSNDVGVPMDFLEIGKWQWIAPESTEPVVCRIFKNDETEAEGEPIVIEPGQKRVVSPSFLG</sequence>
<keyword evidence="2" id="KW-0812">Transmembrane</keyword>
<dbReference type="RefSeq" id="WP_317831994.1">
    <property type="nucleotide sequence ID" value="NZ_CP136920.1"/>
</dbReference>
<feature type="region of interest" description="Disordered" evidence="1">
    <location>
        <begin position="216"/>
        <end position="540"/>
    </location>
</feature>
<keyword evidence="4" id="KW-1185">Reference proteome</keyword>
<gene>
    <name evidence="3" type="ORF">RZN69_15020</name>
</gene>
<organism evidence="3 4">
    <name type="scientific">Rubellicoccus peritrichatus</name>
    <dbReference type="NCBI Taxonomy" id="3080537"/>
    <lineage>
        <taxon>Bacteria</taxon>
        <taxon>Pseudomonadati</taxon>
        <taxon>Verrucomicrobiota</taxon>
        <taxon>Opitutia</taxon>
        <taxon>Puniceicoccales</taxon>
        <taxon>Cerasicoccaceae</taxon>
        <taxon>Rubellicoccus</taxon>
    </lineage>
</organism>
<feature type="compositionally biased region" description="Acidic residues" evidence="1">
    <location>
        <begin position="216"/>
        <end position="240"/>
    </location>
</feature>
<dbReference type="EMBL" id="CP136920">
    <property type="protein sequence ID" value="WOO39936.1"/>
    <property type="molecule type" value="Genomic_DNA"/>
</dbReference>
<keyword evidence="2" id="KW-0472">Membrane</keyword>
<dbReference type="Proteomes" id="UP001304300">
    <property type="component" value="Chromosome"/>
</dbReference>
<keyword evidence="2" id="KW-1133">Transmembrane helix</keyword>
<name>A0AAQ3L6K1_9BACT</name>
<evidence type="ECO:0000313" key="3">
    <source>
        <dbReference type="EMBL" id="WOO39936.1"/>
    </source>
</evidence>
<evidence type="ECO:0000256" key="2">
    <source>
        <dbReference type="SAM" id="Phobius"/>
    </source>
</evidence>
<dbReference type="AlphaFoldDB" id="A0AAQ3L6K1"/>